<protein>
    <recommendedName>
        <fullName evidence="5">ribonuclease H</fullName>
        <ecNumber evidence="5">3.1.26.4</ecNumber>
    </recommendedName>
</protein>
<evidence type="ECO:0000256" key="10">
    <source>
        <dbReference type="ARBA" id="ARBA00022842"/>
    </source>
</evidence>
<evidence type="ECO:0000256" key="2">
    <source>
        <dbReference type="ARBA" id="ARBA00001946"/>
    </source>
</evidence>
<dbReference type="PROSITE" id="PS50879">
    <property type="entry name" value="RNASE_H_1"/>
    <property type="match status" value="1"/>
</dbReference>
<evidence type="ECO:0000256" key="6">
    <source>
        <dbReference type="ARBA" id="ARBA00022722"/>
    </source>
</evidence>
<dbReference type="Gene3D" id="3.30.420.10">
    <property type="entry name" value="Ribonuclease H-like superfamily/Ribonuclease H"/>
    <property type="match status" value="1"/>
</dbReference>
<dbReference type="InterPro" id="IPR002156">
    <property type="entry name" value="RNaseH_domain"/>
</dbReference>
<dbReference type="InterPro" id="IPR050092">
    <property type="entry name" value="RNase_H"/>
</dbReference>
<dbReference type="Proteomes" id="UP000224101">
    <property type="component" value="Segment"/>
</dbReference>
<evidence type="ECO:0000256" key="9">
    <source>
        <dbReference type="ARBA" id="ARBA00022801"/>
    </source>
</evidence>
<evidence type="ECO:0000313" key="13">
    <source>
        <dbReference type="Proteomes" id="UP000224101"/>
    </source>
</evidence>
<evidence type="ECO:0000256" key="7">
    <source>
        <dbReference type="ARBA" id="ARBA00022723"/>
    </source>
</evidence>
<dbReference type="GO" id="GO:0043137">
    <property type="term" value="P:DNA replication, removal of RNA primer"/>
    <property type="evidence" value="ECO:0007669"/>
    <property type="project" value="TreeGrafter"/>
</dbReference>
<evidence type="ECO:0000313" key="12">
    <source>
        <dbReference type="EMBL" id="ASD50437.1"/>
    </source>
</evidence>
<dbReference type="SUPFAM" id="SSF53098">
    <property type="entry name" value="Ribonuclease H-like"/>
    <property type="match status" value="1"/>
</dbReference>
<dbReference type="KEGG" id="vg:40085840"/>
<evidence type="ECO:0000256" key="8">
    <source>
        <dbReference type="ARBA" id="ARBA00022759"/>
    </source>
</evidence>
<keyword evidence="13" id="KW-1185">Reference proteome</keyword>
<dbReference type="GO" id="GO:0004523">
    <property type="term" value="F:RNA-DNA hybrid ribonuclease activity"/>
    <property type="evidence" value="ECO:0007669"/>
    <property type="project" value="UniProtKB-EC"/>
</dbReference>
<keyword evidence="6" id="KW-0540">Nuclease</keyword>
<comment type="catalytic activity">
    <reaction evidence="1">
        <text>Endonucleolytic cleavage to 5'-phosphomonoester.</text>
        <dbReference type="EC" id="3.1.26.4"/>
    </reaction>
</comment>
<dbReference type="OrthoDB" id="27283at10239"/>
<evidence type="ECO:0000256" key="1">
    <source>
        <dbReference type="ARBA" id="ARBA00000077"/>
    </source>
</evidence>
<dbReference type="GeneID" id="40085840"/>
<reference evidence="12 13" key="1">
    <citation type="submission" date="2017-08" db="EMBL/GenBank/DDBJ databases">
        <title>Characterization and complete genome sequence of novel bacteriophage infecting the causal agent of bacterial fruit blotch, Acidovorax citrulli.</title>
        <authorList>
            <person name="Midani A.R."/>
            <person name="Park S.-H."/>
            <person name="Choi T.-J."/>
        </authorList>
    </citation>
    <scope>NUCLEOTIDE SEQUENCE [LARGE SCALE GENOMIC DNA]</scope>
</reference>
<name>A0A218M320_9CAUD</name>
<dbReference type="PANTHER" id="PTHR10642">
    <property type="entry name" value="RIBONUCLEASE H1"/>
    <property type="match status" value="1"/>
</dbReference>
<dbReference type="EC" id="3.1.26.4" evidence="5"/>
<dbReference type="InterPro" id="IPR036397">
    <property type="entry name" value="RNaseH_sf"/>
</dbReference>
<keyword evidence="9" id="KW-0378">Hydrolase</keyword>
<keyword evidence="8" id="KW-0255">Endonuclease</keyword>
<dbReference type="InterPro" id="IPR022892">
    <property type="entry name" value="RNaseHI"/>
</dbReference>
<comment type="similarity">
    <text evidence="3">Belongs to the RNase H family.</text>
</comment>
<keyword evidence="7" id="KW-0479">Metal-binding</keyword>
<dbReference type="InterPro" id="IPR012337">
    <property type="entry name" value="RNaseH-like_sf"/>
</dbReference>
<dbReference type="PANTHER" id="PTHR10642:SF26">
    <property type="entry name" value="RIBONUCLEASE H1"/>
    <property type="match status" value="1"/>
</dbReference>
<dbReference type="EMBL" id="KY979132">
    <property type="protein sequence ID" value="ASD50437.1"/>
    <property type="molecule type" value="Genomic_DNA"/>
</dbReference>
<comment type="subunit">
    <text evidence="4">Monomer.</text>
</comment>
<dbReference type="RefSeq" id="YP_009609755.1">
    <property type="nucleotide sequence ID" value="NC_041997.1"/>
</dbReference>
<feature type="domain" description="RNase H type-1" evidence="11">
    <location>
        <begin position="52"/>
        <end position="199"/>
    </location>
</feature>
<evidence type="ECO:0000256" key="4">
    <source>
        <dbReference type="ARBA" id="ARBA00011245"/>
    </source>
</evidence>
<dbReference type="Pfam" id="PF00075">
    <property type="entry name" value="RNase_H"/>
    <property type="match status" value="1"/>
</dbReference>
<organism evidence="12 13">
    <name type="scientific">Acidovorax phage ACP17</name>
    <dbReference type="NCBI Taxonomy" id="2010329"/>
    <lineage>
        <taxon>Viruses</taxon>
        <taxon>Duplodnaviria</taxon>
        <taxon>Heunggongvirae</taxon>
        <taxon>Uroviricota</taxon>
        <taxon>Caudoviricetes</taxon>
        <taxon>Busanvirus</taxon>
        <taxon>Busanvirus ACP17</taxon>
    </lineage>
</organism>
<dbReference type="GO" id="GO:0003676">
    <property type="term" value="F:nucleic acid binding"/>
    <property type="evidence" value="ECO:0007669"/>
    <property type="project" value="InterPro"/>
</dbReference>
<sequence>MRGGSLQGDQEGKRSRRALGWHLPPLRPSWGTHHRGDPAGIPSVKKPYEFEPGKVYVVYADGSCKNNGKPDAKGGWAYVILDAEQRYTLEENFAGAFGVTNNQMELMAAIEAFERLPKGCYVDVFLDSEYVLKGCRDWLPGWVARGWKTSSGGPVKNEGLWHRMMAALEGKKFAWTWVKGHAASKYNNRVDELAQAAAARVA</sequence>
<keyword evidence="10" id="KW-0460">Magnesium</keyword>
<dbReference type="CDD" id="cd09278">
    <property type="entry name" value="RNase_HI_prokaryote_like"/>
    <property type="match status" value="1"/>
</dbReference>
<proteinExistence type="inferred from homology"/>
<comment type="cofactor">
    <cofactor evidence="2">
        <name>Mg(2+)</name>
        <dbReference type="ChEBI" id="CHEBI:18420"/>
    </cofactor>
</comment>
<accession>A0A218M320</accession>
<evidence type="ECO:0000256" key="5">
    <source>
        <dbReference type="ARBA" id="ARBA00012180"/>
    </source>
</evidence>
<evidence type="ECO:0000259" key="11">
    <source>
        <dbReference type="PROSITE" id="PS50879"/>
    </source>
</evidence>
<evidence type="ECO:0000256" key="3">
    <source>
        <dbReference type="ARBA" id="ARBA00005300"/>
    </source>
</evidence>
<dbReference type="GO" id="GO:0046872">
    <property type="term" value="F:metal ion binding"/>
    <property type="evidence" value="ECO:0007669"/>
    <property type="project" value="UniProtKB-KW"/>
</dbReference>